<dbReference type="PRINTS" id="PR00385">
    <property type="entry name" value="P450"/>
</dbReference>
<dbReference type="RefSeq" id="XP_006821735.1">
    <property type="nucleotide sequence ID" value="XM_006821672.1"/>
</dbReference>
<dbReference type="Pfam" id="PF00067">
    <property type="entry name" value="p450"/>
    <property type="match status" value="1"/>
</dbReference>
<dbReference type="SUPFAM" id="SSF48264">
    <property type="entry name" value="Cytochrome P450"/>
    <property type="match status" value="1"/>
</dbReference>
<sequence length="331" mass="37894">MNEQLIPKFENEIKEELKLLVESMIDENGQKFDPFHHVHIFTTNIACYMCFGKRFEHTNPAFSELVLALREFMKAYIGSTMLNFQPLMWYLPIQKVKSLRTSHAKLITAISKLNDENLSHDEPQDMEFSYQMVDLIINCSETVCATILWTIVHMAQNRHVQEQVQQEIGITLKTGNALSFSNSSQMSYTEASILESQRLACVLPLAWPHSVIHDVEFRDFIVPKGTPVLINIMSSHLDKDYWINPEEFDPERFLNVNGEIKSRLGFLPYSLGASSCPGERLAKLELFMCFATLMKSFSFCLDDSGAENDVKCKPGLISYPAEFKITATKRK</sequence>
<protein>
    <submittedName>
        <fullName evidence="5">Cytochrome P450 2U1-like</fullName>
    </submittedName>
</protein>
<accession>A0ABM0MNZ4</accession>
<dbReference type="InterPro" id="IPR002401">
    <property type="entry name" value="Cyt_P450_E_grp-I"/>
</dbReference>
<keyword evidence="4" id="KW-1185">Reference proteome</keyword>
<evidence type="ECO:0000313" key="4">
    <source>
        <dbReference type="Proteomes" id="UP000694865"/>
    </source>
</evidence>
<dbReference type="PRINTS" id="PR00463">
    <property type="entry name" value="EP450I"/>
</dbReference>
<evidence type="ECO:0000256" key="2">
    <source>
        <dbReference type="ARBA" id="ARBA00022723"/>
    </source>
</evidence>
<comment type="similarity">
    <text evidence="1">Belongs to the cytochrome P450 family.</text>
</comment>
<dbReference type="InterPro" id="IPR001128">
    <property type="entry name" value="Cyt_P450"/>
</dbReference>
<name>A0ABM0MNZ4_SACKO</name>
<reference evidence="5" key="1">
    <citation type="submission" date="2025-08" db="UniProtKB">
        <authorList>
            <consortium name="RefSeq"/>
        </authorList>
    </citation>
    <scope>IDENTIFICATION</scope>
    <source>
        <tissue evidence="5">Testes</tissue>
    </source>
</reference>
<dbReference type="PANTHER" id="PTHR24300">
    <property type="entry name" value="CYTOCHROME P450 508A4-RELATED"/>
    <property type="match status" value="1"/>
</dbReference>
<dbReference type="Proteomes" id="UP000694865">
    <property type="component" value="Unplaced"/>
</dbReference>
<proteinExistence type="inferred from homology"/>
<keyword evidence="2" id="KW-0479">Metal-binding</keyword>
<evidence type="ECO:0000256" key="1">
    <source>
        <dbReference type="ARBA" id="ARBA00010617"/>
    </source>
</evidence>
<dbReference type="InterPro" id="IPR050182">
    <property type="entry name" value="Cytochrome_P450_fam2"/>
</dbReference>
<dbReference type="Gene3D" id="1.10.630.10">
    <property type="entry name" value="Cytochrome P450"/>
    <property type="match status" value="1"/>
</dbReference>
<gene>
    <name evidence="5" type="primary">LOC100378882</name>
</gene>
<evidence type="ECO:0000313" key="5">
    <source>
        <dbReference type="RefSeq" id="XP_006821735.1"/>
    </source>
</evidence>
<dbReference type="InterPro" id="IPR036396">
    <property type="entry name" value="Cyt_P450_sf"/>
</dbReference>
<dbReference type="PANTHER" id="PTHR24300:SF397">
    <property type="entry name" value="CYTOCHROME P450 2U1"/>
    <property type="match status" value="1"/>
</dbReference>
<evidence type="ECO:0000256" key="3">
    <source>
        <dbReference type="ARBA" id="ARBA00023004"/>
    </source>
</evidence>
<keyword evidence="3" id="KW-0408">Iron</keyword>
<dbReference type="GeneID" id="100378882"/>
<organism evidence="4 5">
    <name type="scientific">Saccoglossus kowalevskii</name>
    <name type="common">Acorn worm</name>
    <dbReference type="NCBI Taxonomy" id="10224"/>
    <lineage>
        <taxon>Eukaryota</taxon>
        <taxon>Metazoa</taxon>
        <taxon>Hemichordata</taxon>
        <taxon>Enteropneusta</taxon>
        <taxon>Harrimaniidae</taxon>
        <taxon>Saccoglossus</taxon>
    </lineage>
</organism>